<evidence type="ECO:0000313" key="6">
    <source>
        <dbReference type="EMBL" id="CDW78896.1"/>
    </source>
</evidence>
<reference evidence="6 7" key="1">
    <citation type="submission" date="2014-06" db="EMBL/GenBank/DDBJ databases">
        <authorList>
            <person name="Swart Estienne"/>
        </authorList>
    </citation>
    <scope>NUCLEOTIDE SEQUENCE [LARGE SCALE GENOMIC DNA]</scope>
    <source>
        <strain evidence="6 7">130c</strain>
    </source>
</reference>
<organism evidence="6 7">
    <name type="scientific">Stylonychia lemnae</name>
    <name type="common">Ciliate</name>
    <dbReference type="NCBI Taxonomy" id="5949"/>
    <lineage>
        <taxon>Eukaryota</taxon>
        <taxon>Sar</taxon>
        <taxon>Alveolata</taxon>
        <taxon>Ciliophora</taxon>
        <taxon>Intramacronucleata</taxon>
        <taxon>Spirotrichea</taxon>
        <taxon>Stichotrichia</taxon>
        <taxon>Sporadotrichida</taxon>
        <taxon>Oxytrichidae</taxon>
        <taxon>Stylonychinae</taxon>
        <taxon>Stylonychia</taxon>
    </lineage>
</organism>
<dbReference type="PANTHER" id="PTHR12241">
    <property type="entry name" value="TUBULIN POLYGLUTAMYLASE"/>
    <property type="match status" value="1"/>
</dbReference>
<dbReference type="GO" id="GO:0015631">
    <property type="term" value="F:tubulin binding"/>
    <property type="evidence" value="ECO:0007669"/>
    <property type="project" value="TreeGrafter"/>
</dbReference>
<dbReference type="Proteomes" id="UP000039865">
    <property type="component" value="Unassembled WGS sequence"/>
</dbReference>
<accession>A0A078AAN3</accession>
<gene>
    <name evidence="6" type="primary">Contig5813.g6225</name>
    <name evidence="6" type="ORF">STYLEM_7881</name>
</gene>
<dbReference type="Pfam" id="PF03133">
    <property type="entry name" value="TTL"/>
    <property type="match status" value="1"/>
</dbReference>
<dbReference type="AlphaFoldDB" id="A0A078AAN3"/>
<dbReference type="InParanoid" id="A0A078AAN3"/>
<keyword evidence="3" id="KW-0067">ATP-binding</keyword>
<keyword evidence="7" id="KW-1185">Reference proteome</keyword>
<dbReference type="SUPFAM" id="SSF56059">
    <property type="entry name" value="Glutathione synthetase ATP-binding domain-like"/>
    <property type="match status" value="1"/>
</dbReference>
<evidence type="ECO:0000256" key="1">
    <source>
        <dbReference type="ARBA" id="ARBA00022598"/>
    </source>
</evidence>
<dbReference type="EMBL" id="CCKQ01007519">
    <property type="protein sequence ID" value="CDW78896.1"/>
    <property type="molecule type" value="Genomic_DNA"/>
</dbReference>
<dbReference type="GO" id="GO:0070740">
    <property type="term" value="F:tubulin-glutamic acid ligase activity"/>
    <property type="evidence" value="ECO:0007669"/>
    <property type="project" value="TreeGrafter"/>
</dbReference>
<keyword evidence="1 6" id="KW-0436">Ligase</keyword>
<protein>
    <recommendedName>
        <fullName evidence="4">Tubulin--tyrosine ligase-like protein 5</fullName>
    </recommendedName>
</protein>
<dbReference type="InterPro" id="IPR004344">
    <property type="entry name" value="TTL/TTLL_fam"/>
</dbReference>
<dbReference type="Gene3D" id="3.30.470.20">
    <property type="entry name" value="ATP-grasp fold, B domain"/>
    <property type="match status" value="1"/>
</dbReference>
<sequence length="868" mass="102125">MISLQTDTKYGNLIRLNKRPQYNNNNNSQQSPYLQLQSRVLNQKSTLRLQPTDYPVLTQQEYQTFDGDATRRNQILKFNTNMIQTQIKRQKQQRKNSQYKLDQTIQKLEEDQKIEKLRSQQSQSILEREIQEFQKQILREDQELEQRQFNRILSSKKLEKISGIQQKQPKTRIKQLTTASSNNHNTIQPRQSFNTDAHERKLTKVYGMSHVSKHGLEFANIKQERSSSVIDHNLMMQQQQQQDSPNGGHSQTPKIQIENNINLENLREFYVPKVLQRGSIHINNQLSRDNISKSTQNSSIAQLLNIQQDKLNLQTIDQDDQELEKTFMTKDQEKFPAVQKTIKDKTKYLDFRPFKNDLNAVLQKYPDRGYFFKFFNPQTDIKLIRYTFEDNGFREFTNHRGQNSSFSLANNHQNSSFISTTGGKRDESTSNICIVIWSCQIMKSSVYQALNKRQKINHFPRSYELTRKDFMNERIVRMAQLFGRRNFNFTPITYVLPKEVDLLQREMDANRRQWWIIKPSASAQGKGIYITNNFSEIQTRQNIVASHYIDSPLLINNLKFDLRIYVGITSINPLRIYIYEEGLTRFATCKYEQIQFQTKQNRFMHLTNYSVNKFNKNAFVQNDKSTDQAFGSKWSISSLRKVLKELDIDDTEVFRKIEDIIIKTIISAEPILNNAFEMYVPYRNNCFELLGFDILIDSMLNPWLLEVNLSPSLACDSSLDQEIKGQLVADLLNLAGVMNVDFKPAKNEMINELNTYTKGSFEYQISHNKINSKKNKVKQKLNASMFQDSFTADLIPRNRDILNQYKGKDKVILREAEEEYYRKGKFKLIFPTDNFGFYKSFFEEERQLNVQLDKYFRQMGIIGARKNV</sequence>
<dbReference type="GO" id="GO:0005524">
    <property type="term" value="F:ATP binding"/>
    <property type="evidence" value="ECO:0007669"/>
    <property type="project" value="UniProtKB-KW"/>
</dbReference>
<dbReference type="OrthoDB" id="429138at2759"/>
<evidence type="ECO:0000256" key="4">
    <source>
        <dbReference type="ARBA" id="ARBA00041448"/>
    </source>
</evidence>
<evidence type="ECO:0000313" key="7">
    <source>
        <dbReference type="Proteomes" id="UP000039865"/>
    </source>
</evidence>
<name>A0A078AAN3_STYLE</name>
<dbReference type="PROSITE" id="PS51221">
    <property type="entry name" value="TTL"/>
    <property type="match status" value="1"/>
</dbReference>
<evidence type="ECO:0000256" key="5">
    <source>
        <dbReference type="ARBA" id="ARBA00049274"/>
    </source>
</evidence>
<evidence type="ECO:0000256" key="2">
    <source>
        <dbReference type="ARBA" id="ARBA00022741"/>
    </source>
</evidence>
<proteinExistence type="predicted"/>
<dbReference type="PANTHER" id="PTHR12241:SF145">
    <property type="entry name" value="TUBULIN POLYGLUTAMYLASE TTLL5"/>
    <property type="match status" value="1"/>
</dbReference>
<evidence type="ECO:0000256" key="3">
    <source>
        <dbReference type="ARBA" id="ARBA00022840"/>
    </source>
</evidence>
<comment type="catalytic activity">
    <reaction evidence="5">
        <text>L-glutamyl-[protein] + L-glutamate + ATP = gamma-L-glutamyl-L-glutamyl-[protein] + ADP + phosphate + H(+)</text>
        <dbReference type="Rhea" id="RHEA:60144"/>
        <dbReference type="Rhea" id="RHEA-COMP:10208"/>
        <dbReference type="Rhea" id="RHEA-COMP:15517"/>
        <dbReference type="ChEBI" id="CHEBI:15378"/>
        <dbReference type="ChEBI" id="CHEBI:29973"/>
        <dbReference type="ChEBI" id="CHEBI:29985"/>
        <dbReference type="ChEBI" id="CHEBI:30616"/>
        <dbReference type="ChEBI" id="CHEBI:43474"/>
        <dbReference type="ChEBI" id="CHEBI:143622"/>
        <dbReference type="ChEBI" id="CHEBI:456216"/>
    </reaction>
    <physiologicalReaction direction="left-to-right" evidence="5">
        <dbReference type="Rhea" id="RHEA:60145"/>
    </physiologicalReaction>
</comment>
<dbReference type="GO" id="GO:0000226">
    <property type="term" value="P:microtubule cytoskeleton organization"/>
    <property type="evidence" value="ECO:0007669"/>
    <property type="project" value="TreeGrafter"/>
</dbReference>
<dbReference type="GO" id="GO:0036064">
    <property type="term" value="C:ciliary basal body"/>
    <property type="evidence" value="ECO:0007669"/>
    <property type="project" value="TreeGrafter"/>
</dbReference>
<keyword evidence="2" id="KW-0547">Nucleotide-binding</keyword>